<dbReference type="CDD" id="cd00158">
    <property type="entry name" value="RHOD"/>
    <property type="match status" value="1"/>
</dbReference>
<dbReference type="InterPro" id="IPR001763">
    <property type="entry name" value="Rhodanese-like_dom"/>
</dbReference>
<organism evidence="3 4">
    <name type="scientific">Sulfobacillus harzensis</name>
    <dbReference type="NCBI Taxonomy" id="2729629"/>
    <lineage>
        <taxon>Bacteria</taxon>
        <taxon>Bacillati</taxon>
        <taxon>Bacillota</taxon>
        <taxon>Clostridia</taxon>
        <taxon>Eubacteriales</taxon>
        <taxon>Clostridiales Family XVII. Incertae Sedis</taxon>
        <taxon>Sulfobacillus</taxon>
    </lineage>
</organism>
<sequence length="114" mass="12968">MLEWLRGKSKNSGDKPAPLDINPEELNALSANQYYLLDLRDLKAFREGHIKGAHQVPFSELNRRMFELPTDRLIITVDVSERRSRQAAKQLRQAALEARSLKGGLNAWTGKLVK</sequence>
<dbReference type="EMBL" id="JABBVZ010000020">
    <property type="protein sequence ID" value="NMP22303.1"/>
    <property type="molecule type" value="Genomic_DNA"/>
</dbReference>
<dbReference type="SMART" id="SM00450">
    <property type="entry name" value="RHOD"/>
    <property type="match status" value="1"/>
</dbReference>
<reference evidence="3 4" key="1">
    <citation type="submission" date="2020-04" db="EMBL/GenBank/DDBJ databases">
        <authorList>
            <person name="Zhang R."/>
            <person name="Schippers A."/>
        </authorList>
    </citation>
    <scope>NUCLEOTIDE SEQUENCE [LARGE SCALE GENOMIC DNA]</scope>
    <source>
        <strain evidence="3 4">DSM 109850</strain>
    </source>
</reference>
<evidence type="ECO:0000313" key="4">
    <source>
        <dbReference type="Proteomes" id="UP000533476"/>
    </source>
</evidence>
<protein>
    <submittedName>
        <fullName evidence="3">Rhodanese-like domain-containing protein</fullName>
    </submittedName>
</protein>
<name>A0A7Y0L3B4_9FIRM</name>
<dbReference type="SUPFAM" id="SSF52821">
    <property type="entry name" value="Rhodanese/Cell cycle control phosphatase"/>
    <property type="match status" value="1"/>
</dbReference>
<dbReference type="RefSeq" id="WP_169098483.1">
    <property type="nucleotide sequence ID" value="NZ_JABBVZ010000020.1"/>
</dbReference>
<keyword evidence="4" id="KW-1185">Reference proteome</keyword>
<dbReference type="InterPro" id="IPR050229">
    <property type="entry name" value="GlpE_sulfurtransferase"/>
</dbReference>
<evidence type="ECO:0000256" key="1">
    <source>
        <dbReference type="SAM" id="MobiDB-lite"/>
    </source>
</evidence>
<dbReference type="AlphaFoldDB" id="A0A7Y0L3B4"/>
<dbReference type="InterPro" id="IPR036873">
    <property type="entry name" value="Rhodanese-like_dom_sf"/>
</dbReference>
<evidence type="ECO:0000313" key="3">
    <source>
        <dbReference type="EMBL" id="NMP22303.1"/>
    </source>
</evidence>
<gene>
    <name evidence="3" type="ORF">HIJ39_08050</name>
</gene>
<dbReference type="Pfam" id="PF00581">
    <property type="entry name" value="Rhodanese"/>
    <property type="match status" value="1"/>
</dbReference>
<dbReference type="PROSITE" id="PS50206">
    <property type="entry name" value="RHODANESE_3"/>
    <property type="match status" value="1"/>
</dbReference>
<feature type="domain" description="Rhodanese" evidence="2">
    <location>
        <begin position="30"/>
        <end position="114"/>
    </location>
</feature>
<accession>A0A7Y0L3B4</accession>
<proteinExistence type="predicted"/>
<comment type="caution">
    <text evidence="3">The sequence shown here is derived from an EMBL/GenBank/DDBJ whole genome shotgun (WGS) entry which is preliminary data.</text>
</comment>
<dbReference type="PANTHER" id="PTHR43031">
    <property type="entry name" value="FAD-DEPENDENT OXIDOREDUCTASE"/>
    <property type="match status" value="1"/>
</dbReference>
<dbReference type="Proteomes" id="UP000533476">
    <property type="component" value="Unassembled WGS sequence"/>
</dbReference>
<dbReference type="Gene3D" id="3.40.250.10">
    <property type="entry name" value="Rhodanese-like domain"/>
    <property type="match status" value="1"/>
</dbReference>
<dbReference type="PANTHER" id="PTHR43031:SF18">
    <property type="entry name" value="RHODANESE-RELATED SULFURTRANSFERASES"/>
    <property type="match status" value="1"/>
</dbReference>
<feature type="region of interest" description="Disordered" evidence="1">
    <location>
        <begin position="1"/>
        <end position="21"/>
    </location>
</feature>
<evidence type="ECO:0000259" key="2">
    <source>
        <dbReference type="PROSITE" id="PS50206"/>
    </source>
</evidence>